<evidence type="ECO:0000256" key="1">
    <source>
        <dbReference type="SAM" id="MobiDB-lite"/>
    </source>
</evidence>
<sequence>RLATCLFEAAGQFEGRLPELFCGFDRSEYENPVPYPTSCSPHASAAASPVHLMRTLQRMAPSLPTGELWMAPVLPDGFGSFEAGNVQLGRCRLFLSADRDELTVEGLGPAVTLHRNARSPRTEFLDARRPGPRHTSGTRDGN</sequence>
<organism evidence="2 3">
    <name type="scientific">Arthrobacter deserti</name>
    <dbReference type="NCBI Taxonomy" id="1742687"/>
    <lineage>
        <taxon>Bacteria</taxon>
        <taxon>Bacillati</taxon>
        <taxon>Actinomycetota</taxon>
        <taxon>Actinomycetes</taxon>
        <taxon>Micrococcales</taxon>
        <taxon>Micrococcaceae</taxon>
        <taxon>Arthrobacter</taxon>
    </lineage>
</organism>
<comment type="caution">
    <text evidence="2">The sequence shown here is derived from an EMBL/GenBank/DDBJ whole genome shotgun (WGS) entry which is preliminary data.</text>
</comment>
<name>A0ABX1JRE7_9MICC</name>
<reference evidence="2 3" key="1">
    <citation type="submission" date="2020-04" db="EMBL/GenBank/DDBJ databases">
        <authorList>
            <person name="Liu S."/>
        </authorList>
    </citation>
    <scope>NUCLEOTIDE SEQUENCE [LARGE SCALE GENOMIC DNA]</scope>
    <source>
        <strain evidence="2 3">CGMCC 1.15091</strain>
    </source>
</reference>
<protein>
    <submittedName>
        <fullName evidence="2">Amylo-alpha-1,6-glucosidase</fullName>
    </submittedName>
</protein>
<feature type="compositionally biased region" description="Basic and acidic residues" evidence="1">
    <location>
        <begin position="120"/>
        <end position="129"/>
    </location>
</feature>
<proteinExistence type="predicted"/>
<keyword evidence="3" id="KW-1185">Reference proteome</keyword>
<dbReference type="Proteomes" id="UP000523795">
    <property type="component" value="Unassembled WGS sequence"/>
</dbReference>
<evidence type="ECO:0000313" key="2">
    <source>
        <dbReference type="EMBL" id="NKX51803.1"/>
    </source>
</evidence>
<feature type="non-terminal residue" evidence="2">
    <location>
        <position position="1"/>
    </location>
</feature>
<feature type="region of interest" description="Disordered" evidence="1">
    <location>
        <begin position="118"/>
        <end position="142"/>
    </location>
</feature>
<dbReference type="EMBL" id="JAAZSR010000313">
    <property type="protein sequence ID" value="NKX51803.1"/>
    <property type="molecule type" value="Genomic_DNA"/>
</dbReference>
<evidence type="ECO:0000313" key="3">
    <source>
        <dbReference type="Proteomes" id="UP000523795"/>
    </source>
</evidence>
<gene>
    <name evidence="2" type="ORF">HER39_14760</name>
</gene>
<accession>A0ABX1JRE7</accession>